<dbReference type="EMBL" id="CM046131">
    <property type="protein sequence ID" value="KAI8429638.1"/>
    <property type="molecule type" value="Genomic_DNA"/>
</dbReference>
<keyword evidence="2" id="KW-1185">Reference proteome</keyword>
<comment type="caution">
    <text evidence="1">The sequence shown here is derived from an EMBL/GenBank/DDBJ whole genome shotgun (WGS) entry which is preliminary data.</text>
</comment>
<reference evidence="1 2" key="1">
    <citation type="journal article" date="2022" name="Genome Biol. Evol.">
        <title>The Spruce Budworm Genome: Reconstructing the Evolutionary History of Antifreeze Proteins.</title>
        <authorList>
            <person name="Beliveau C."/>
            <person name="Gagne P."/>
            <person name="Picq S."/>
            <person name="Vernygora O."/>
            <person name="Keeling C.I."/>
            <person name="Pinkney K."/>
            <person name="Doucet D."/>
            <person name="Wen F."/>
            <person name="Johnston J.S."/>
            <person name="Maaroufi H."/>
            <person name="Boyle B."/>
            <person name="Laroche J."/>
            <person name="Dewar K."/>
            <person name="Juretic N."/>
            <person name="Blackburn G."/>
            <person name="Nisole A."/>
            <person name="Brunet B."/>
            <person name="Brandao M."/>
            <person name="Lumley L."/>
            <person name="Duan J."/>
            <person name="Quan G."/>
            <person name="Lucarotti C.J."/>
            <person name="Roe A.D."/>
            <person name="Sperling F.A.H."/>
            <person name="Levesque R.C."/>
            <person name="Cusson M."/>
        </authorList>
    </citation>
    <scope>NUCLEOTIDE SEQUENCE [LARGE SCALE GENOMIC DNA]</scope>
    <source>
        <strain evidence="1">Glfc:IPQL:Cfum</strain>
    </source>
</reference>
<proteinExistence type="predicted"/>
<accession>A0ACC0K0A8</accession>
<name>A0ACC0K0A8_CHOFU</name>
<protein>
    <submittedName>
        <fullName evidence="1">Uncharacterized protein</fullName>
    </submittedName>
</protein>
<sequence>MARRRVENIPSSRDRNVVWTIATRYLPRIEIMNEVIRYRGPKGKESQRMDWRILIVDQLSMRMVSACCKMHDISAEGITLVEDIHKKREPLCTMDGIYLITPLENSVHALINDFSVGNRIKYKAAHVFFTEACPDVLFDKLSRSRVAKYIKTLKEINIAFVPYEQQIFSLDSPDTFQHIDWERNVELAQLIQQKLDAYKADEPTMGEGPEKARSQLLVLDRGFDCNDELWVELRHQHIAVVSNSVTKNLKKFTESKRMGGGDKQSMRDLSQMIKKMPQYQKELSKYATHLRLAEDCMKAYQGYVDKLCKVEQDLAMGTDAEGEKIKDHMRSIVPVLLDQSVDNNNKMRIIALYIMSKNGISEENLNKLVSHAQLEASDKQTLLNLANLGLNVVVDGNRKKQYQVTRKERITEQTYQMSRWTPVMKDIIEDAIEEKLDQRHFPYLAGRAQTSGYQAPTSRYYLGTSLARPCISVGIVNAAKKLGANYESGVLEDPAAIPPNGIYKMTRDLQQTEDYPVTIDISFEKGLYETPAGTILHAAHLDLEAYSLDREVLRLKKYLQDKMADFVYNGFWFSPEATYTSKCLKFFHTSQEERDESVQQRAVTNLTYAKRFVARTLVHSSHKLKQLQNMHRNLPQNKEALLKSYTTRLKEDVKSMLENFEEIIKLAKGENESQLNRMTQIEQDTFEMQVRAANIVRAGESLMKLVSDIKQYLILNDFPSVNEAITQNSKLFRTKQQECDQKLMSLRDDIAADLYDLEDEYFTSIYKYDKAIDPNEDSHKITKTVDQYGFAALVDDVFTGHEDDQVPHLKEFKQYCRESLQHNEPELRPSLSEVSHHSFFNHEFISIYKFLNFLPLKSEEERCEFFSTILENLKCYHEETVAKQLGGLLLSRLTMLDQTARKDVIPFILKPKHERTPNSEYSGFFSLSIFKEHVKPRLMQLFGLLLGIKDTDDNLVACTLICLSELVPILGAGTVIGGKRSKFFTDGRPNSKTSPLTLVSGRAHSEIFAQQKALRDLTCSEEIFKHEKTGSFETITLNERPSPVGGESVEVESLRIKPNIGAGDPSEEDWSDWDNTSNTKHATFISPEIKGHYEDIPLIVDNSITNHKTISKTSLLQKAAIEAKKNIIDISELDIKNQKFESIKKSGDDFDFFADMTPVIEKPTLTIAPAESVSLSSKLDFVPDEGTDENEGWGDTWND</sequence>
<organism evidence="1 2">
    <name type="scientific">Choristoneura fumiferana</name>
    <name type="common">Spruce budworm moth</name>
    <name type="synonym">Archips fumiferana</name>
    <dbReference type="NCBI Taxonomy" id="7141"/>
    <lineage>
        <taxon>Eukaryota</taxon>
        <taxon>Metazoa</taxon>
        <taxon>Ecdysozoa</taxon>
        <taxon>Arthropoda</taxon>
        <taxon>Hexapoda</taxon>
        <taxon>Insecta</taxon>
        <taxon>Pterygota</taxon>
        <taxon>Neoptera</taxon>
        <taxon>Endopterygota</taxon>
        <taxon>Lepidoptera</taxon>
        <taxon>Glossata</taxon>
        <taxon>Ditrysia</taxon>
        <taxon>Tortricoidea</taxon>
        <taxon>Tortricidae</taxon>
        <taxon>Tortricinae</taxon>
        <taxon>Choristoneura</taxon>
    </lineage>
</organism>
<dbReference type="Proteomes" id="UP001064048">
    <property type="component" value="Chromosome Z"/>
</dbReference>
<gene>
    <name evidence="1" type="ORF">MSG28_000223</name>
</gene>
<evidence type="ECO:0000313" key="2">
    <source>
        <dbReference type="Proteomes" id="UP001064048"/>
    </source>
</evidence>
<evidence type="ECO:0000313" key="1">
    <source>
        <dbReference type="EMBL" id="KAI8429638.1"/>
    </source>
</evidence>